<name>A0ABS6JWM1_9BACI</name>
<feature type="domain" description="Response regulatory" evidence="12">
    <location>
        <begin position="499"/>
        <end position="615"/>
    </location>
</feature>
<dbReference type="SUPFAM" id="SSF47384">
    <property type="entry name" value="Homodimeric domain of signal transducing histidine kinase"/>
    <property type="match status" value="1"/>
</dbReference>
<keyword evidence="10" id="KW-0175">Coiled coil</keyword>
<dbReference type="PRINTS" id="PR00344">
    <property type="entry name" value="BCTRLSENSOR"/>
</dbReference>
<evidence type="ECO:0000256" key="8">
    <source>
        <dbReference type="ARBA" id="ARBA00023012"/>
    </source>
</evidence>
<dbReference type="EC" id="2.7.13.3" evidence="2"/>
<keyword evidence="6" id="KW-0418">Kinase</keyword>
<dbReference type="Gene3D" id="3.40.50.2300">
    <property type="match status" value="1"/>
</dbReference>
<dbReference type="Gene3D" id="1.10.287.130">
    <property type="match status" value="1"/>
</dbReference>
<evidence type="ECO:0000256" key="9">
    <source>
        <dbReference type="PROSITE-ProRule" id="PRU00169"/>
    </source>
</evidence>
<keyword evidence="4" id="KW-0808">Transferase</keyword>
<evidence type="ECO:0000313" key="13">
    <source>
        <dbReference type="EMBL" id="MBU9722987.1"/>
    </source>
</evidence>
<keyword evidence="8" id="KW-0902">Two-component regulatory system</keyword>
<dbReference type="InterPro" id="IPR001789">
    <property type="entry name" value="Sig_transdc_resp-reg_receiver"/>
</dbReference>
<sequence length="615" mass="70594">MNQQRNQTLIEYRSHFLERIYEKNSAHVMYVFSEYEIYYKNALFFISDGLENGEYILLIEKEEFYSTIKTDLLLSGYSEERVALIKFVNRTDFYLKDNKFSAENSSIQLNQFLEEYSAADVRVRIWGRVNTKAASIINLIIYENECDKVINDSNVLTVCSYNGLETPAYFQNELLKVHEYLMVDDQIEKSPLYSRKNINFSDSDLERLRSLEEENNQLKVANEKLLVESARQRESEMFLKIEKENAEKANYEKNMFLSHMSHDLRTPLNTIQGYSQILLMKEEYANNKKEINKIYGASEQLLKLIEEILDFTVIDSGKINVNKEVIELNSFLENCISSILDLNTTDVTVQLHHVENDVFIQADPVRLNQIVTNLLNNAIKYNNPNGEISIYCCANQNDEIVIHFKDSGIGIEKEETHLIFEPFYRSKSTMNSWEGTGLGLAIVAQLTKRMGGHYGVVSEKGVGSTFWVSFKKADSNRDMINEKLQEIQEQTLGEKVQITVLYVEDNSENIAVMSSMLDLMDHVELIGVATGKEGIEKACSIRPDIVLLDLSLPDIDGFQVLGELRSNPITKHIPIVAVSADAMESTVKKALREGCKAYITKPIHYEELRNIIESY</sequence>
<dbReference type="Pfam" id="PF14417">
    <property type="entry name" value="MEDS"/>
    <property type="match status" value="1"/>
</dbReference>
<reference evidence="13 14" key="1">
    <citation type="submission" date="2021-06" db="EMBL/GenBank/DDBJ databases">
        <title>Bacillus sp. RD4P76, an endophyte from a halophyte.</title>
        <authorList>
            <person name="Sun J.-Q."/>
        </authorList>
    </citation>
    <scope>NUCLEOTIDE SEQUENCE [LARGE SCALE GENOMIC DNA]</scope>
    <source>
        <strain evidence="13 14">JCM 17098</strain>
    </source>
</reference>
<dbReference type="SMART" id="SM00387">
    <property type="entry name" value="HATPase_c"/>
    <property type="match status" value="1"/>
</dbReference>
<keyword evidence="5" id="KW-0547">Nucleotide-binding</keyword>
<dbReference type="Pfam" id="PF00072">
    <property type="entry name" value="Response_reg"/>
    <property type="match status" value="1"/>
</dbReference>
<evidence type="ECO:0000256" key="7">
    <source>
        <dbReference type="ARBA" id="ARBA00022840"/>
    </source>
</evidence>
<dbReference type="SUPFAM" id="SSF55874">
    <property type="entry name" value="ATPase domain of HSP90 chaperone/DNA topoisomerase II/histidine kinase"/>
    <property type="match status" value="1"/>
</dbReference>
<dbReference type="SMART" id="SM00388">
    <property type="entry name" value="HisKA"/>
    <property type="match status" value="1"/>
</dbReference>
<evidence type="ECO:0000256" key="1">
    <source>
        <dbReference type="ARBA" id="ARBA00000085"/>
    </source>
</evidence>
<dbReference type="InterPro" id="IPR003661">
    <property type="entry name" value="HisK_dim/P_dom"/>
</dbReference>
<dbReference type="CDD" id="cd00082">
    <property type="entry name" value="HisKA"/>
    <property type="match status" value="1"/>
</dbReference>
<dbReference type="InterPro" id="IPR025847">
    <property type="entry name" value="MEDS_domain"/>
</dbReference>
<comment type="catalytic activity">
    <reaction evidence="1">
        <text>ATP + protein L-histidine = ADP + protein N-phospho-L-histidine.</text>
        <dbReference type="EC" id="2.7.13.3"/>
    </reaction>
</comment>
<dbReference type="EMBL" id="JAHQCR010000065">
    <property type="protein sequence ID" value="MBU9722987.1"/>
    <property type="molecule type" value="Genomic_DNA"/>
</dbReference>
<evidence type="ECO:0000256" key="5">
    <source>
        <dbReference type="ARBA" id="ARBA00022741"/>
    </source>
</evidence>
<dbReference type="Pfam" id="PF00512">
    <property type="entry name" value="HisKA"/>
    <property type="match status" value="1"/>
</dbReference>
<dbReference type="InterPro" id="IPR005467">
    <property type="entry name" value="His_kinase_dom"/>
</dbReference>
<dbReference type="InterPro" id="IPR003594">
    <property type="entry name" value="HATPase_dom"/>
</dbReference>
<dbReference type="PROSITE" id="PS50109">
    <property type="entry name" value="HIS_KIN"/>
    <property type="match status" value="1"/>
</dbReference>
<keyword evidence="7" id="KW-0067">ATP-binding</keyword>
<dbReference type="InterPro" id="IPR036890">
    <property type="entry name" value="HATPase_C_sf"/>
</dbReference>
<evidence type="ECO:0000313" key="14">
    <source>
        <dbReference type="Proteomes" id="UP000790580"/>
    </source>
</evidence>
<protein>
    <recommendedName>
        <fullName evidence="2">histidine kinase</fullName>
        <ecNumber evidence="2">2.7.13.3</ecNumber>
    </recommendedName>
</protein>
<feature type="modified residue" description="4-aspartylphosphate" evidence="9">
    <location>
        <position position="549"/>
    </location>
</feature>
<evidence type="ECO:0000256" key="6">
    <source>
        <dbReference type="ARBA" id="ARBA00022777"/>
    </source>
</evidence>
<dbReference type="InterPro" id="IPR004358">
    <property type="entry name" value="Sig_transdc_His_kin-like_C"/>
</dbReference>
<organism evidence="13 14">
    <name type="scientific">Evansella alkalicola</name>
    <dbReference type="NCBI Taxonomy" id="745819"/>
    <lineage>
        <taxon>Bacteria</taxon>
        <taxon>Bacillati</taxon>
        <taxon>Bacillota</taxon>
        <taxon>Bacilli</taxon>
        <taxon>Bacillales</taxon>
        <taxon>Bacillaceae</taxon>
        <taxon>Evansella</taxon>
    </lineage>
</organism>
<feature type="coiled-coil region" evidence="10">
    <location>
        <begin position="201"/>
        <end position="231"/>
    </location>
</feature>
<dbReference type="PROSITE" id="PS50110">
    <property type="entry name" value="RESPONSE_REGULATORY"/>
    <property type="match status" value="1"/>
</dbReference>
<keyword evidence="14" id="KW-1185">Reference proteome</keyword>
<dbReference type="Gene3D" id="3.30.565.10">
    <property type="entry name" value="Histidine kinase-like ATPase, C-terminal domain"/>
    <property type="match status" value="1"/>
</dbReference>
<evidence type="ECO:0000256" key="4">
    <source>
        <dbReference type="ARBA" id="ARBA00022679"/>
    </source>
</evidence>
<evidence type="ECO:0000259" key="12">
    <source>
        <dbReference type="PROSITE" id="PS50110"/>
    </source>
</evidence>
<keyword evidence="3 9" id="KW-0597">Phosphoprotein</keyword>
<accession>A0ABS6JWM1</accession>
<dbReference type="Proteomes" id="UP000790580">
    <property type="component" value="Unassembled WGS sequence"/>
</dbReference>
<dbReference type="SUPFAM" id="SSF52172">
    <property type="entry name" value="CheY-like"/>
    <property type="match status" value="1"/>
</dbReference>
<feature type="domain" description="Histidine kinase" evidence="11">
    <location>
        <begin position="259"/>
        <end position="474"/>
    </location>
</feature>
<comment type="caution">
    <text evidence="13">The sequence shown here is derived from an EMBL/GenBank/DDBJ whole genome shotgun (WGS) entry which is preliminary data.</text>
</comment>
<dbReference type="InterPro" id="IPR036097">
    <property type="entry name" value="HisK_dim/P_sf"/>
</dbReference>
<gene>
    <name evidence="13" type="ORF">KS407_16330</name>
</gene>
<evidence type="ECO:0000259" key="11">
    <source>
        <dbReference type="PROSITE" id="PS50109"/>
    </source>
</evidence>
<dbReference type="PANTHER" id="PTHR43047">
    <property type="entry name" value="TWO-COMPONENT HISTIDINE PROTEIN KINASE"/>
    <property type="match status" value="1"/>
</dbReference>
<dbReference type="Pfam" id="PF02518">
    <property type="entry name" value="HATPase_c"/>
    <property type="match status" value="1"/>
</dbReference>
<evidence type="ECO:0000256" key="10">
    <source>
        <dbReference type="SAM" id="Coils"/>
    </source>
</evidence>
<dbReference type="SMART" id="SM00448">
    <property type="entry name" value="REC"/>
    <property type="match status" value="1"/>
</dbReference>
<dbReference type="RefSeq" id="WP_088073524.1">
    <property type="nucleotide sequence ID" value="NZ_JAHQCR010000065.1"/>
</dbReference>
<evidence type="ECO:0000256" key="3">
    <source>
        <dbReference type="ARBA" id="ARBA00022553"/>
    </source>
</evidence>
<proteinExistence type="predicted"/>
<dbReference type="InterPro" id="IPR011006">
    <property type="entry name" value="CheY-like_superfamily"/>
</dbReference>
<evidence type="ECO:0000256" key="2">
    <source>
        <dbReference type="ARBA" id="ARBA00012438"/>
    </source>
</evidence>